<dbReference type="GO" id="GO:0071555">
    <property type="term" value="P:cell wall organization"/>
    <property type="evidence" value="ECO:0007669"/>
    <property type="project" value="UniProtKB-UniRule"/>
</dbReference>
<keyword evidence="5 7" id="KW-0573">Peptidoglycan synthesis</keyword>
<feature type="active site" description="Proton donor/acceptor" evidence="7">
    <location>
        <position position="407"/>
    </location>
</feature>
<evidence type="ECO:0000256" key="2">
    <source>
        <dbReference type="ARBA" id="ARBA00005992"/>
    </source>
</evidence>
<gene>
    <name evidence="9" type="ORF">DF286_04215</name>
</gene>
<keyword evidence="6 7" id="KW-0961">Cell wall biogenesis/degradation</keyword>
<organism evidence="9 10">
    <name type="scientific">Allosphingosinicella humi</name>
    <dbReference type="NCBI Taxonomy" id="2068657"/>
    <lineage>
        <taxon>Bacteria</taxon>
        <taxon>Pseudomonadati</taxon>
        <taxon>Pseudomonadota</taxon>
        <taxon>Alphaproteobacteria</taxon>
        <taxon>Sphingomonadales</taxon>
        <taxon>Sphingomonadaceae</taxon>
        <taxon>Allosphingosinicella</taxon>
    </lineage>
</organism>
<dbReference type="InterPro" id="IPR038063">
    <property type="entry name" value="Transpep_catalytic_dom"/>
</dbReference>
<dbReference type="Pfam" id="PF03734">
    <property type="entry name" value="YkuD"/>
    <property type="match status" value="1"/>
</dbReference>
<evidence type="ECO:0000256" key="1">
    <source>
        <dbReference type="ARBA" id="ARBA00004752"/>
    </source>
</evidence>
<accession>A0A2U2J1E6</accession>
<keyword evidence="4 7" id="KW-0133">Cell shape</keyword>
<dbReference type="UniPathway" id="UPA00219"/>
<dbReference type="SUPFAM" id="SSF141523">
    <property type="entry name" value="L,D-transpeptidase catalytic domain-like"/>
    <property type="match status" value="1"/>
</dbReference>
<dbReference type="Pfam" id="PF20142">
    <property type="entry name" value="Scaffold"/>
    <property type="match status" value="1"/>
</dbReference>
<dbReference type="GO" id="GO:0004180">
    <property type="term" value="F:carboxypeptidase activity"/>
    <property type="evidence" value="ECO:0007669"/>
    <property type="project" value="UniProtKB-ARBA"/>
</dbReference>
<dbReference type="Proteomes" id="UP000245916">
    <property type="component" value="Unassembled WGS sequence"/>
</dbReference>
<evidence type="ECO:0000256" key="5">
    <source>
        <dbReference type="ARBA" id="ARBA00022984"/>
    </source>
</evidence>
<sequence>MPAPALAASYASPQQVQAEIRSSGKLNRTLKSVYKARGYRPLWIENGRPGPAADRLIELVSTAELDGLDPGDYDPDDLRRWIERARGGSPEALARAEIELSKTFIDYVRDVRRPTDVDIAYLDEALEPARPSAAAVIRAAAAAPSLIDYIDEGRWVNPVYAGLREGLLEHRRRWGNLPQFALPAGPILRPGSKGDRVRLLRTRLGVPGGSTFDKDLAEKVRAFQADHGLPVDGLVGPTTLAALNRGPGHHEQLIRLNMERARALPANPGGRHIVVDAAAARLWLYENGRPVDTMKVVVGKPDQPTPMLVGLMRYVAINPYWNVPPDLVRDNIAPKVLKEGPSYMKRMRYEALSDWTAHARTLDPAEIDWAAVASGDTSLRVRQLPGDGNAMGKMKFMFPNEYGVYLHDTPDRHLFKDEHRRFSSGCVRVEDAQRLAKWLFGQPLKIPSVGTEKHVNLANPVPVYITYFTAAPSENGIAFREDAYDRDAAQLAQWGGRTFAAAR</sequence>
<dbReference type="GO" id="GO:0009252">
    <property type="term" value="P:peptidoglycan biosynthetic process"/>
    <property type="evidence" value="ECO:0007669"/>
    <property type="project" value="UniProtKB-UniPathway"/>
</dbReference>
<dbReference type="SUPFAM" id="SSF47090">
    <property type="entry name" value="PGBD-like"/>
    <property type="match status" value="1"/>
</dbReference>
<dbReference type="PANTHER" id="PTHR41533:SF2">
    <property type="entry name" value="BLR7131 PROTEIN"/>
    <property type="match status" value="1"/>
</dbReference>
<proteinExistence type="inferred from homology"/>
<dbReference type="InterPro" id="IPR045380">
    <property type="entry name" value="LD_TPept_scaffold_dom"/>
</dbReference>
<dbReference type="RefSeq" id="WP_109270299.1">
    <property type="nucleotide sequence ID" value="NZ_QFFF01000001.1"/>
</dbReference>
<dbReference type="Gene3D" id="2.40.440.10">
    <property type="entry name" value="L,D-transpeptidase catalytic domain-like"/>
    <property type="match status" value="1"/>
</dbReference>
<evidence type="ECO:0000256" key="4">
    <source>
        <dbReference type="ARBA" id="ARBA00022960"/>
    </source>
</evidence>
<comment type="similarity">
    <text evidence="2">Belongs to the YkuD family.</text>
</comment>
<name>A0A2U2J1E6_9SPHN</name>
<comment type="caution">
    <text evidence="9">The sequence shown here is derived from an EMBL/GenBank/DDBJ whole genome shotgun (WGS) entry which is preliminary data.</text>
</comment>
<dbReference type="Gene3D" id="1.10.101.10">
    <property type="entry name" value="PGBD-like superfamily/PGBD"/>
    <property type="match status" value="1"/>
</dbReference>
<evidence type="ECO:0000256" key="6">
    <source>
        <dbReference type="ARBA" id="ARBA00023316"/>
    </source>
</evidence>
<feature type="domain" description="L,D-TPase catalytic" evidence="8">
    <location>
        <begin position="271"/>
        <end position="447"/>
    </location>
</feature>
<keyword evidence="3" id="KW-0808">Transferase</keyword>
<protein>
    <submittedName>
        <fullName evidence="9">Murein L,D-transpeptidase</fullName>
    </submittedName>
</protein>
<dbReference type="EMBL" id="QFFF01000001">
    <property type="protein sequence ID" value="PWG02159.1"/>
    <property type="molecule type" value="Genomic_DNA"/>
</dbReference>
<evidence type="ECO:0000259" key="8">
    <source>
        <dbReference type="PROSITE" id="PS52029"/>
    </source>
</evidence>
<dbReference type="InterPro" id="IPR002477">
    <property type="entry name" value="Peptidoglycan-bd-like"/>
</dbReference>
<dbReference type="AlphaFoldDB" id="A0A2U2J1E6"/>
<dbReference type="GO" id="GO:0016740">
    <property type="term" value="F:transferase activity"/>
    <property type="evidence" value="ECO:0007669"/>
    <property type="project" value="UniProtKB-KW"/>
</dbReference>
<comment type="pathway">
    <text evidence="1 7">Cell wall biogenesis; peptidoglycan biosynthesis.</text>
</comment>
<dbReference type="PANTHER" id="PTHR41533">
    <property type="entry name" value="L,D-TRANSPEPTIDASE HI_1667-RELATED"/>
    <property type="match status" value="1"/>
</dbReference>
<dbReference type="Pfam" id="PF01471">
    <property type="entry name" value="PG_binding_1"/>
    <property type="match status" value="1"/>
</dbReference>
<evidence type="ECO:0000313" key="10">
    <source>
        <dbReference type="Proteomes" id="UP000245916"/>
    </source>
</evidence>
<dbReference type="OrthoDB" id="9778545at2"/>
<dbReference type="CDD" id="cd16913">
    <property type="entry name" value="YkuD_like"/>
    <property type="match status" value="1"/>
</dbReference>
<feature type="active site" description="Nucleophile" evidence="7">
    <location>
        <position position="426"/>
    </location>
</feature>
<evidence type="ECO:0000313" key="9">
    <source>
        <dbReference type="EMBL" id="PWG02159.1"/>
    </source>
</evidence>
<dbReference type="PROSITE" id="PS52029">
    <property type="entry name" value="LD_TPASE"/>
    <property type="match status" value="1"/>
</dbReference>
<dbReference type="InterPro" id="IPR052905">
    <property type="entry name" value="LD-transpeptidase_YkuD-like"/>
</dbReference>
<keyword evidence="10" id="KW-1185">Reference proteome</keyword>
<reference evidence="9 10" key="1">
    <citation type="submission" date="2018-05" db="EMBL/GenBank/DDBJ databases">
        <title>Genome of Sphingosinicella humi QZX222.</title>
        <authorList>
            <person name="Qiao Z."/>
            <person name="Wang G."/>
        </authorList>
    </citation>
    <scope>NUCLEOTIDE SEQUENCE [LARGE SCALE GENOMIC DNA]</scope>
    <source>
        <strain evidence="9 10">QZX222</strain>
    </source>
</reference>
<dbReference type="InterPro" id="IPR036366">
    <property type="entry name" value="PGBDSf"/>
</dbReference>
<dbReference type="InterPro" id="IPR036365">
    <property type="entry name" value="PGBD-like_sf"/>
</dbReference>
<dbReference type="InterPro" id="IPR005490">
    <property type="entry name" value="LD_TPept_cat_dom"/>
</dbReference>
<evidence type="ECO:0000256" key="7">
    <source>
        <dbReference type="PROSITE-ProRule" id="PRU01373"/>
    </source>
</evidence>
<evidence type="ECO:0000256" key="3">
    <source>
        <dbReference type="ARBA" id="ARBA00022679"/>
    </source>
</evidence>
<dbReference type="GO" id="GO:0008360">
    <property type="term" value="P:regulation of cell shape"/>
    <property type="evidence" value="ECO:0007669"/>
    <property type="project" value="UniProtKB-UniRule"/>
</dbReference>